<dbReference type="InterPro" id="IPR018161">
    <property type="entry name" value="Wnt_CS"/>
</dbReference>
<organism evidence="10 11">
    <name type="scientific">Ranatra chinensis</name>
    <dbReference type="NCBI Taxonomy" id="642074"/>
    <lineage>
        <taxon>Eukaryota</taxon>
        <taxon>Metazoa</taxon>
        <taxon>Ecdysozoa</taxon>
        <taxon>Arthropoda</taxon>
        <taxon>Hexapoda</taxon>
        <taxon>Insecta</taxon>
        <taxon>Pterygota</taxon>
        <taxon>Neoptera</taxon>
        <taxon>Paraneoptera</taxon>
        <taxon>Hemiptera</taxon>
        <taxon>Heteroptera</taxon>
        <taxon>Panheteroptera</taxon>
        <taxon>Nepomorpha</taxon>
        <taxon>Nepidae</taxon>
        <taxon>Ranatrinae</taxon>
        <taxon>Ranatra</taxon>
    </lineage>
</organism>
<dbReference type="GO" id="GO:0048699">
    <property type="term" value="P:generation of neurons"/>
    <property type="evidence" value="ECO:0007669"/>
    <property type="project" value="UniProtKB-ARBA"/>
</dbReference>
<dbReference type="GO" id="GO:0005102">
    <property type="term" value="F:signaling receptor binding"/>
    <property type="evidence" value="ECO:0007669"/>
    <property type="project" value="UniProtKB-ARBA"/>
</dbReference>
<sequence>MEVRCKCHGVSGSCELKTCWRAAPDFRVVGAALKDRFREAVMVEESNLGTGTAPLLIVQEGRRGGGRRQDNLIYYEKSPNFCERDAALEVSGTVGRQCRRTGRGVDSCASLCCGRGYNIVRRRRTDRCNCKFQWCCYVTCANCTVDEWITVCK</sequence>
<dbReference type="GO" id="GO:0007517">
    <property type="term" value="P:muscle organ development"/>
    <property type="evidence" value="ECO:0007669"/>
    <property type="project" value="UniProtKB-ARBA"/>
</dbReference>
<gene>
    <name evidence="10" type="ORF">AAG570_000990</name>
</gene>
<dbReference type="InterPro" id="IPR043158">
    <property type="entry name" value="Wnt_C"/>
</dbReference>
<dbReference type="Pfam" id="PF00110">
    <property type="entry name" value="wnt"/>
    <property type="match status" value="1"/>
</dbReference>
<dbReference type="GO" id="GO:0060560">
    <property type="term" value="P:developmental growth involved in morphogenesis"/>
    <property type="evidence" value="ECO:0007669"/>
    <property type="project" value="UniProtKB-ARBA"/>
</dbReference>
<dbReference type="GO" id="GO:0016055">
    <property type="term" value="P:Wnt signaling pathway"/>
    <property type="evidence" value="ECO:0007669"/>
    <property type="project" value="UniProtKB-KW"/>
</dbReference>
<dbReference type="AlphaFoldDB" id="A0ABD0YAI4"/>
<dbReference type="Proteomes" id="UP001558652">
    <property type="component" value="Unassembled WGS sequence"/>
</dbReference>
<dbReference type="GO" id="GO:0000902">
    <property type="term" value="P:cell morphogenesis"/>
    <property type="evidence" value="ECO:0007669"/>
    <property type="project" value="UniProtKB-ARBA"/>
</dbReference>
<evidence type="ECO:0000256" key="1">
    <source>
        <dbReference type="ARBA" id="ARBA00004498"/>
    </source>
</evidence>
<comment type="subcellular location">
    <subcellularLocation>
        <location evidence="1 9">Secreted</location>
        <location evidence="1 9">Extracellular space</location>
        <location evidence="1 9">Extracellular matrix</location>
    </subcellularLocation>
</comment>
<keyword evidence="8" id="KW-0449">Lipoprotein</keyword>
<name>A0ABD0YAI4_9HEMI</name>
<comment type="similarity">
    <text evidence="2 9">Belongs to the Wnt family.</text>
</comment>
<dbReference type="PRINTS" id="PR01349">
    <property type="entry name" value="WNTPROTEIN"/>
</dbReference>
<evidence type="ECO:0000256" key="6">
    <source>
        <dbReference type="ARBA" id="ARBA00022687"/>
    </source>
</evidence>
<keyword evidence="3 9" id="KW-0217">Developmental protein</keyword>
<evidence type="ECO:0000313" key="10">
    <source>
        <dbReference type="EMBL" id="KAL1124361.1"/>
    </source>
</evidence>
<keyword evidence="6 9" id="KW-0879">Wnt signaling pathway</keyword>
<dbReference type="FunFam" id="3.30.2460.20:FF:000001">
    <property type="entry name" value="Wnt homolog"/>
    <property type="match status" value="1"/>
</dbReference>
<dbReference type="InterPro" id="IPR005817">
    <property type="entry name" value="Wnt"/>
</dbReference>
<dbReference type="Gene3D" id="3.30.2460.20">
    <property type="match status" value="1"/>
</dbReference>
<accession>A0ABD0YAI4</accession>
<proteinExistence type="inferred from homology"/>
<evidence type="ECO:0000256" key="2">
    <source>
        <dbReference type="ARBA" id="ARBA00005683"/>
    </source>
</evidence>
<evidence type="ECO:0000256" key="7">
    <source>
        <dbReference type="ARBA" id="ARBA00023157"/>
    </source>
</evidence>
<protein>
    <recommendedName>
        <fullName evidence="9">Protein Wnt</fullName>
    </recommendedName>
</protein>
<keyword evidence="7" id="KW-1015">Disulfide bond</keyword>
<dbReference type="SMART" id="SM00097">
    <property type="entry name" value="WNT1"/>
    <property type="match status" value="1"/>
</dbReference>
<evidence type="ECO:0000256" key="3">
    <source>
        <dbReference type="ARBA" id="ARBA00022473"/>
    </source>
</evidence>
<evidence type="ECO:0000256" key="9">
    <source>
        <dbReference type="RuleBase" id="RU003500"/>
    </source>
</evidence>
<keyword evidence="5" id="KW-0272">Extracellular matrix</keyword>
<evidence type="ECO:0000313" key="11">
    <source>
        <dbReference type="Proteomes" id="UP001558652"/>
    </source>
</evidence>
<evidence type="ECO:0000256" key="4">
    <source>
        <dbReference type="ARBA" id="ARBA00022525"/>
    </source>
</evidence>
<keyword evidence="4" id="KW-0964">Secreted</keyword>
<evidence type="ECO:0000256" key="8">
    <source>
        <dbReference type="ARBA" id="ARBA00023288"/>
    </source>
</evidence>
<keyword evidence="11" id="KW-1185">Reference proteome</keyword>
<dbReference type="PANTHER" id="PTHR12027">
    <property type="entry name" value="WNT RELATED"/>
    <property type="match status" value="1"/>
</dbReference>
<comment type="caution">
    <text evidence="10">The sequence shown here is derived from an EMBL/GenBank/DDBJ whole genome shotgun (WGS) entry which is preliminary data.</text>
</comment>
<comment type="function">
    <text evidence="9">Ligand for members of the frizzled family of seven transmembrane receptors.</text>
</comment>
<dbReference type="PANTHER" id="PTHR12027:SF98">
    <property type="entry name" value="PROTEIN WNT"/>
    <property type="match status" value="1"/>
</dbReference>
<dbReference type="EMBL" id="JBFDAA010000010">
    <property type="protein sequence ID" value="KAL1124361.1"/>
    <property type="molecule type" value="Genomic_DNA"/>
</dbReference>
<reference evidence="10 11" key="1">
    <citation type="submission" date="2024-07" db="EMBL/GenBank/DDBJ databases">
        <title>Chromosome-level genome assembly of the water stick insect Ranatra chinensis (Heteroptera: Nepidae).</title>
        <authorList>
            <person name="Liu X."/>
        </authorList>
    </citation>
    <scope>NUCLEOTIDE SEQUENCE [LARGE SCALE GENOMIC DNA]</scope>
    <source>
        <strain evidence="10">Cailab_2021Rc</strain>
        <tissue evidence="10">Muscle</tissue>
    </source>
</reference>
<dbReference type="PROSITE" id="PS00246">
    <property type="entry name" value="WNT1"/>
    <property type="match status" value="1"/>
</dbReference>
<evidence type="ECO:0000256" key="5">
    <source>
        <dbReference type="ARBA" id="ARBA00022530"/>
    </source>
</evidence>